<reference evidence="2 3" key="1">
    <citation type="submission" date="2023-10" db="EMBL/GenBank/DDBJ databases">
        <title>Draft genome sequence of Xylaria bambusicola isolate GMP-LS, the root and basal stem rot pathogen of sugarcane in Indonesia.</title>
        <authorList>
            <person name="Selvaraj P."/>
            <person name="Muralishankar V."/>
            <person name="Muruganantham S."/>
            <person name="Sp S."/>
            <person name="Haryani S."/>
            <person name="Lau K.J.X."/>
            <person name="Naqvi N.I."/>
        </authorList>
    </citation>
    <scope>NUCLEOTIDE SEQUENCE [LARGE SCALE GENOMIC DNA]</scope>
    <source>
        <strain evidence="2">GMP-LS</strain>
    </source>
</reference>
<comment type="caution">
    <text evidence="2">The sequence shown here is derived from an EMBL/GenBank/DDBJ whole genome shotgun (WGS) entry which is preliminary data.</text>
</comment>
<sequence length="66" mass="6709">MLANKAGENDRNPLDNVSASAFSMPSVSCEGETSLSASWAPVNAMLTPGPSDKNVGAMTQNAISPA</sequence>
<organism evidence="2 3">
    <name type="scientific">Xylaria bambusicola</name>
    <dbReference type="NCBI Taxonomy" id="326684"/>
    <lineage>
        <taxon>Eukaryota</taxon>
        <taxon>Fungi</taxon>
        <taxon>Dikarya</taxon>
        <taxon>Ascomycota</taxon>
        <taxon>Pezizomycotina</taxon>
        <taxon>Sordariomycetes</taxon>
        <taxon>Xylariomycetidae</taxon>
        <taxon>Xylariales</taxon>
        <taxon>Xylariaceae</taxon>
        <taxon>Xylaria</taxon>
    </lineage>
</organism>
<dbReference type="AlphaFoldDB" id="A0AAN7UV92"/>
<dbReference type="Proteomes" id="UP001305414">
    <property type="component" value="Unassembled WGS sequence"/>
</dbReference>
<proteinExistence type="predicted"/>
<protein>
    <submittedName>
        <fullName evidence="2">Uncharacterized protein</fullName>
    </submittedName>
</protein>
<accession>A0AAN7UV92</accession>
<keyword evidence="3" id="KW-1185">Reference proteome</keyword>
<evidence type="ECO:0000313" key="3">
    <source>
        <dbReference type="Proteomes" id="UP001305414"/>
    </source>
</evidence>
<evidence type="ECO:0000256" key="1">
    <source>
        <dbReference type="SAM" id="MobiDB-lite"/>
    </source>
</evidence>
<name>A0AAN7UV92_9PEZI</name>
<feature type="compositionally biased region" description="Polar residues" evidence="1">
    <location>
        <begin position="57"/>
        <end position="66"/>
    </location>
</feature>
<gene>
    <name evidence="2" type="ORF">RRF57_009255</name>
</gene>
<feature type="region of interest" description="Disordered" evidence="1">
    <location>
        <begin position="42"/>
        <end position="66"/>
    </location>
</feature>
<dbReference type="EMBL" id="JAWHQM010000033">
    <property type="protein sequence ID" value="KAK5633541.1"/>
    <property type="molecule type" value="Genomic_DNA"/>
</dbReference>
<evidence type="ECO:0000313" key="2">
    <source>
        <dbReference type="EMBL" id="KAK5633541.1"/>
    </source>
</evidence>